<evidence type="ECO:0000313" key="1">
    <source>
        <dbReference type="EMBL" id="OGY59833.1"/>
    </source>
</evidence>
<evidence type="ECO:0000313" key="2">
    <source>
        <dbReference type="Proteomes" id="UP000178744"/>
    </source>
</evidence>
<dbReference type="Proteomes" id="UP000178744">
    <property type="component" value="Unassembled WGS sequence"/>
</dbReference>
<comment type="caution">
    <text evidence="1">The sequence shown here is derived from an EMBL/GenBank/DDBJ whole genome shotgun (WGS) entry which is preliminary data.</text>
</comment>
<reference evidence="1 2" key="1">
    <citation type="journal article" date="2016" name="Nat. Commun.">
        <title>Thousands of microbial genomes shed light on interconnected biogeochemical processes in an aquifer system.</title>
        <authorList>
            <person name="Anantharaman K."/>
            <person name="Brown C.T."/>
            <person name="Hug L.A."/>
            <person name="Sharon I."/>
            <person name="Castelle C.J."/>
            <person name="Probst A.J."/>
            <person name="Thomas B.C."/>
            <person name="Singh A."/>
            <person name="Wilkins M.J."/>
            <person name="Karaoz U."/>
            <person name="Brodie E.L."/>
            <person name="Williams K.H."/>
            <person name="Hubbard S.S."/>
            <person name="Banfield J.F."/>
        </authorList>
    </citation>
    <scope>NUCLEOTIDE SEQUENCE [LARGE SCALE GENOMIC DNA]</scope>
</reference>
<gene>
    <name evidence="1" type="ORF">A3B23_00270</name>
</gene>
<organism evidence="1 2">
    <name type="scientific">Candidatus Colwellbacteria bacterium RIFCSPLOWO2_01_FULL_48_10</name>
    <dbReference type="NCBI Taxonomy" id="1797690"/>
    <lineage>
        <taxon>Bacteria</taxon>
        <taxon>Candidatus Colwelliibacteriota</taxon>
    </lineage>
</organism>
<accession>A0A1G1Z5E2</accession>
<name>A0A1G1Z5E2_9BACT</name>
<protein>
    <submittedName>
        <fullName evidence="1">Uncharacterized protein</fullName>
    </submittedName>
</protein>
<sequence>MQEHETPSRESQIDDRPTLSVASAIFEQLPQLGIKPEDAHYWKHHQHELRQELAFLRQAESGSLRVLGSFAMRLGPKKSLQVLHRTGHFDWINRPMDNFPGYIESFDGSCEIIVVQAGRTATYEEVCAFREAHGLESWSEEGGSMSPDRGETNVFVFRRKRV</sequence>
<dbReference type="AlphaFoldDB" id="A0A1G1Z5E2"/>
<proteinExistence type="predicted"/>
<dbReference type="EMBL" id="MHIY01000014">
    <property type="protein sequence ID" value="OGY59833.1"/>
    <property type="molecule type" value="Genomic_DNA"/>
</dbReference>